<keyword evidence="3" id="KW-1185">Reference proteome</keyword>
<reference evidence="2 3" key="1">
    <citation type="submission" date="2016-12" db="EMBL/GenBank/DDBJ databases">
        <title>The draft genome sequence of Actinophytocola xinjiangensis.</title>
        <authorList>
            <person name="Wang W."/>
            <person name="Yuan L."/>
        </authorList>
    </citation>
    <scope>NUCLEOTIDE SEQUENCE [LARGE SCALE GENOMIC DNA]</scope>
    <source>
        <strain evidence="2 3">CGMCC 4.4663</strain>
    </source>
</reference>
<evidence type="ECO:0000259" key="1">
    <source>
        <dbReference type="PROSITE" id="PS50995"/>
    </source>
</evidence>
<evidence type="ECO:0000313" key="3">
    <source>
        <dbReference type="Proteomes" id="UP000185696"/>
    </source>
</evidence>
<protein>
    <submittedName>
        <fullName evidence="2">MarR family transcriptional regulator</fullName>
    </submittedName>
</protein>
<dbReference type="GO" id="GO:0003700">
    <property type="term" value="F:DNA-binding transcription factor activity"/>
    <property type="evidence" value="ECO:0007669"/>
    <property type="project" value="InterPro"/>
</dbReference>
<dbReference type="Proteomes" id="UP000185696">
    <property type="component" value="Unassembled WGS sequence"/>
</dbReference>
<dbReference type="PROSITE" id="PS50995">
    <property type="entry name" value="HTH_MARR_2"/>
    <property type="match status" value="1"/>
</dbReference>
<dbReference type="OrthoDB" id="5511415at2"/>
<dbReference type="InterPro" id="IPR036390">
    <property type="entry name" value="WH_DNA-bd_sf"/>
</dbReference>
<feature type="domain" description="HTH marR-type" evidence="1">
    <location>
        <begin position="11"/>
        <end position="142"/>
    </location>
</feature>
<dbReference type="PANTHER" id="PTHR33164:SF43">
    <property type="entry name" value="HTH-TYPE TRANSCRIPTIONAL REPRESSOR YETL"/>
    <property type="match status" value="1"/>
</dbReference>
<comment type="caution">
    <text evidence="2">The sequence shown here is derived from an EMBL/GenBank/DDBJ whole genome shotgun (WGS) entry which is preliminary data.</text>
</comment>
<dbReference type="SUPFAM" id="SSF46785">
    <property type="entry name" value="Winged helix' DNA-binding domain"/>
    <property type="match status" value="1"/>
</dbReference>
<dbReference type="InterPro" id="IPR000835">
    <property type="entry name" value="HTH_MarR-typ"/>
</dbReference>
<gene>
    <name evidence="2" type="ORF">BLA60_36300</name>
</gene>
<name>A0A7Z0WF79_9PSEU</name>
<dbReference type="SMART" id="SM00347">
    <property type="entry name" value="HTH_MARR"/>
    <property type="match status" value="1"/>
</dbReference>
<evidence type="ECO:0000313" key="2">
    <source>
        <dbReference type="EMBL" id="OLF05494.1"/>
    </source>
</evidence>
<dbReference type="EMBL" id="MSIF01000028">
    <property type="protein sequence ID" value="OLF05494.1"/>
    <property type="molecule type" value="Genomic_DNA"/>
</dbReference>
<dbReference type="RefSeq" id="WP_075137586.1">
    <property type="nucleotide sequence ID" value="NZ_MSIF01000028.1"/>
</dbReference>
<dbReference type="InterPro" id="IPR036388">
    <property type="entry name" value="WH-like_DNA-bd_sf"/>
</dbReference>
<dbReference type="Gene3D" id="1.10.10.10">
    <property type="entry name" value="Winged helix-like DNA-binding domain superfamily/Winged helix DNA-binding domain"/>
    <property type="match status" value="1"/>
</dbReference>
<dbReference type="InterPro" id="IPR039422">
    <property type="entry name" value="MarR/SlyA-like"/>
</dbReference>
<sequence length="146" mass="15983">MSQLTTGGAEFSELLVEVFRVNGLLLSAGDELSRPSGLTSARWQILGVIDHDPATVAQVARTMGLTRQTVQQTANALARDDMIVFQDNPRDRRARVMALTPRGRVALRQVERRQAVWANTVAARMAVTELRAATGTLRDLADLLDS</sequence>
<dbReference type="PANTHER" id="PTHR33164">
    <property type="entry name" value="TRANSCRIPTIONAL REGULATOR, MARR FAMILY"/>
    <property type="match status" value="1"/>
</dbReference>
<dbReference type="AlphaFoldDB" id="A0A7Z0WF79"/>
<dbReference type="Pfam" id="PF12802">
    <property type="entry name" value="MarR_2"/>
    <property type="match status" value="1"/>
</dbReference>
<organism evidence="2 3">
    <name type="scientific">Actinophytocola xinjiangensis</name>
    <dbReference type="NCBI Taxonomy" id="485602"/>
    <lineage>
        <taxon>Bacteria</taxon>
        <taxon>Bacillati</taxon>
        <taxon>Actinomycetota</taxon>
        <taxon>Actinomycetes</taxon>
        <taxon>Pseudonocardiales</taxon>
        <taxon>Pseudonocardiaceae</taxon>
    </lineage>
</organism>
<dbReference type="GO" id="GO:0006950">
    <property type="term" value="P:response to stress"/>
    <property type="evidence" value="ECO:0007669"/>
    <property type="project" value="TreeGrafter"/>
</dbReference>
<proteinExistence type="predicted"/>
<accession>A0A7Z0WF79</accession>